<evidence type="ECO:0000256" key="3">
    <source>
        <dbReference type="ARBA" id="ARBA00022989"/>
    </source>
</evidence>
<evidence type="ECO:0000313" key="6">
    <source>
        <dbReference type="EMBL" id="KAF2431727.1"/>
    </source>
</evidence>
<keyword evidence="2 5" id="KW-0812">Transmembrane</keyword>
<dbReference type="Pfam" id="PF07690">
    <property type="entry name" value="MFS_1"/>
    <property type="match status" value="1"/>
</dbReference>
<dbReference type="OrthoDB" id="5204190at2759"/>
<comment type="subcellular location">
    <subcellularLocation>
        <location evidence="1">Membrane</location>
        <topology evidence="1">Multi-pass membrane protein</topology>
    </subcellularLocation>
</comment>
<proteinExistence type="predicted"/>
<keyword evidence="3 5" id="KW-1133">Transmembrane helix</keyword>
<keyword evidence="7" id="KW-1185">Reference proteome</keyword>
<dbReference type="Gene3D" id="1.20.1250.20">
    <property type="entry name" value="MFS general substrate transporter like domains"/>
    <property type="match status" value="1"/>
</dbReference>
<gene>
    <name evidence="6" type="ORF">EJ08DRAFT_687245</name>
</gene>
<evidence type="ECO:0000256" key="5">
    <source>
        <dbReference type="SAM" id="Phobius"/>
    </source>
</evidence>
<feature type="transmembrane region" description="Helical" evidence="5">
    <location>
        <begin position="499"/>
        <end position="518"/>
    </location>
</feature>
<feature type="transmembrane region" description="Helical" evidence="5">
    <location>
        <begin position="475"/>
        <end position="493"/>
    </location>
</feature>
<feature type="transmembrane region" description="Helical" evidence="5">
    <location>
        <begin position="32"/>
        <end position="58"/>
    </location>
</feature>
<comment type="caution">
    <text evidence="6">The sequence shown here is derived from an EMBL/GenBank/DDBJ whole genome shotgun (WGS) entry which is preliminary data.</text>
</comment>
<dbReference type="Proteomes" id="UP000800235">
    <property type="component" value="Unassembled WGS sequence"/>
</dbReference>
<reference evidence="6" key="1">
    <citation type="journal article" date="2020" name="Stud. Mycol.">
        <title>101 Dothideomycetes genomes: a test case for predicting lifestyles and emergence of pathogens.</title>
        <authorList>
            <person name="Haridas S."/>
            <person name="Albert R."/>
            <person name="Binder M."/>
            <person name="Bloem J."/>
            <person name="Labutti K."/>
            <person name="Salamov A."/>
            <person name="Andreopoulos B."/>
            <person name="Baker S."/>
            <person name="Barry K."/>
            <person name="Bills G."/>
            <person name="Bluhm B."/>
            <person name="Cannon C."/>
            <person name="Castanera R."/>
            <person name="Culley D."/>
            <person name="Daum C."/>
            <person name="Ezra D."/>
            <person name="Gonzalez J."/>
            <person name="Henrissat B."/>
            <person name="Kuo A."/>
            <person name="Liang C."/>
            <person name="Lipzen A."/>
            <person name="Lutzoni F."/>
            <person name="Magnuson J."/>
            <person name="Mondo S."/>
            <person name="Nolan M."/>
            <person name="Ohm R."/>
            <person name="Pangilinan J."/>
            <person name="Park H.-J."/>
            <person name="Ramirez L."/>
            <person name="Alfaro M."/>
            <person name="Sun H."/>
            <person name="Tritt A."/>
            <person name="Yoshinaga Y."/>
            <person name="Zwiers L.-H."/>
            <person name="Turgeon B."/>
            <person name="Goodwin S."/>
            <person name="Spatafora J."/>
            <person name="Crous P."/>
            <person name="Grigoriev I."/>
        </authorList>
    </citation>
    <scope>NUCLEOTIDE SEQUENCE</scope>
    <source>
        <strain evidence="6">CBS 130266</strain>
    </source>
</reference>
<sequence>MTVNRDTATNGDETTPLLRTVSSKSQKKSKLVLYRALLCGFLISLSFSVTQVPLIYVFRVMTCEAYYDKHSGPPKGYVGDRCSVREIEAGTSKAVALLSASTTAFGVINLFVAGWSIKRFGVKTGLLIQVFWPAVRLAVQNIGVATGGEKGILIVQCSQIITIVGGPAGYFLALNTYITEIVNHEERTGALGRLQGTTMFGTAIAYLAGGLISDAFGIIAPFRVTLVLFLSSCLYVVFFLPWLPPSEAVANKASKGITRFFGPLKTFAPQKWVLPDGRIQTQYGALLLGAGVFLGVLATGYIPVLLQMYSTDEFGFGTTENGYLISMYCLIRGLFLTIAFPRIIKAGRKWIKSSKAISQKDPNFPDSAIPELPTDISDFADVDALDEEEPREPPKREDDRETFEFDLVYSQYSLVVDGIITGAATFINNGWQIYVLAALLPMASGTGSASKGTILQMCSPNERTDALSGITLLEMIARLSTTTVFGLVFAAFATIGKSYLVFICNAGVAILGFLVLLLSRFPPKGSHRQMEAVTEEDATEAQ</sequence>
<feature type="transmembrane region" description="Helical" evidence="5">
    <location>
        <begin position="200"/>
        <end position="220"/>
    </location>
</feature>
<feature type="transmembrane region" description="Helical" evidence="5">
    <location>
        <begin position="94"/>
        <end position="117"/>
    </location>
</feature>
<evidence type="ECO:0000256" key="2">
    <source>
        <dbReference type="ARBA" id="ARBA00022692"/>
    </source>
</evidence>
<name>A0A9P4NU42_9PEZI</name>
<organism evidence="6 7">
    <name type="scientific">Tothia fuscella</name>
    <dbReference type="NCBI Taxonomy" id="1048955"/>
    <lineage>
        <taxon>Eukaryota</taxon>
        <taxon>Fungi</taxon>
        <taxon>Dikarya</taxon>
        <taxon>Ascomycota</taxon>
        <taxon>Pezizomycotina</taxon>
        <taxon>Dothideomycetes</taxon>
        <taxon>Pleosporomycetidae</taxon>
        <taxon>Venturiales</taxon>
        <taxon>Cylindrosympodiaceae</taxon>
        <taxon>Tothia</taxon>
    </lineage>
</organism>
<dbReference type="PANTHER" id="PTHR23507">
    <property type="entry name" value="ZGC:174356"/>
    <property type="match status" value="1"/>
</dbReference>
<keyword evidence="4 5" id="KW-0472">Membrane</keyword>
<evidence type="ECO:0000313" key="7">
    <source>
        <dbReference type="Proteomes" id="UP000800235"/>
    </source>
</evidence>
<feature type="transmembrane region" description="Helical" evidence="5">
    <location>
        <begin position="322"/>
        <end position="344"/>
    </location>
</feature>
<feature type="transmembrane region" description="Helical" evidence="5">
    <location>
        <begin position="226"/>
        <end position="243"/>
    </location>
</feature>
<dbReference type="AlphaFoldDB" id="A0A9P4NU42"/>
<dbReference type="PANTHER" id="PTHR23507:SF13">
    <property type="entry name" value="MFS GENERAL SUBSTRATE TRANSPORTER"/>
    <property type="match status" value="1"/>
</dbReference>
<dbReference type="GO" id="GO:0022857">
    <property type="term" value="F:transmembrane transporter activity"/>
    <property type="evidence" value="ECO:0007669"/>
    <property type="project" value="InterPro"/>
</dbReference>
<dbReference type="InterPro" id="IPR036259">
    <property type="entry name" value="MFS_trans_sf"/>
</dbReference>
<dbReference type="EMBL" id="MU007030">
    <property type="protein sequence ID" value="KAF2431727.1"/>
    <property type="molecule type" value="Genomic_DNA"/>
</dbReference>
<evidence type="ECO:0000256" key="4">
    <source>
        <dbReference type="ARBA" id="ARBA00023136"/>
    </source>
</evidence>
<evidence type="ECO:0000256" key="1">
    <source>
        <dbReference type="ARBA" id="ARBA00004141"/>
    </source>
</evidence>
<dbReference type="SUPFAM" id="SSF103473">
    <property type="entry name" value="MFS general substrate transporter"/>
    <property type="match status" value="2"/>
</dbReference>
<dbReference type="InterPro" id="IPR011701">
    <property type="entry name" value="MFS"/>
</dbReference>
<protein>
    <submittedName>
        <fullName evidence="6">MFS general substrate transporter</fullName>
    </submittedName>
</protein>
<accession>A0A9P4NU42</accession>
<dbReference type="GO" id="GO:0016020">
    <property type="term" value="C:membrane"/>
    <property type="evidence" value="ECO:0007669"/>
    <property type="project" value="UniProtKB-SubCell"/>
</dbReference>
<feature type="transmembrane region" description="Helical" evidence="5">
    <location>
        <begin position="283"/>
        <end position="302"/>
    </location>
</feature>